<keyword evidence="1" id="KW-0732">Signal</keyword>
<evidence type="ECO:0000313" key="2">
    <source>
        <dbReference type="EMBL" id="JAC27444.1"/>
    </source>
</evidence>
<feature type="chain" id="PRO_5001520401" evidence="1">
    <location>
        <begin position="22"/>
        <end position="81"/>
    </location>
</feature>
<sequence>MLLWLIFFAVTVTLMTYSVRSKARFLAQLWQSRNEVVCITSKTFVDVQAVKLELITPWLCPTAIPSFDGLDASFTFLAIKA</sequence>
<proteinExistence type="evidence at transcript level"/>
<dbReference type="EMBL" id="GBBM01007974">
    <property type="protein sequence ID" value="JAC27444.1"/>
    <property type="molecule type" value="mRNA"/>
</dbReference>
<evidence type="ECO:0000256" key="1">
    <source>
        <dbReference type="SAM" id="SignalP"/>
    </source>
</evidence>
<reference evidence="2" key="1">
    <citation type="submission" date="2014-03" db="EMBL/GenBank/DDBJ databases">
        <title>The sialotranscriptome of Amblyomma triste, Amblyomma parvum and Amblyomma cajennense ticks, uncovered by 454-based RNA-seq.</title>
        <authorList>
            <person name="Garcia G.R."/>
            <person name="Gardinassi L.G."/>
            <person name="Ribeiro J.M."/>
            <person name="Anatriello E."/>
            <person name="Ferreira B.R."/>
            <person name="Moreira H.N."/>
            <person name="Mafra C."/>
            <person name="Olegario M.M."/>
            <person name="Szabo P.J."/>
            <person name="Miranda-Santos I.K."/>
            <person name="Maruyama S.R."/>
        </authorList>
    </citation>
    <scope>NUCLEOTIDE SEQUENCE</scope>
    <source>
        <strain evidence="2">Mato Grasso do Sul</strain>
        <tissue evidence="2">Salivary glands</tissue>
    </source>
</reference>
<organism evidence="2">
    <name type="scientific">Amblyomma triste</name>
    <name type="common">Neotropical tick</name>
    <dbReference type="NCBI Taxonomy" id="251400"/>
    <lineage>
        <taxon>Eukaryota</taxon>
        <taxon>Metazoa</taxon>
        <taxon>Ecdysozoa</taxon>
        <taxon>Arthropoda</taxon>
        <taxon>Chelicerata</taxon>
        <taxon>Arachnida</taxon>
        <taxon>Acari</taxon>
        <taxon>Parasitiformes</taxon>
        <taxon>Ixodida</taxon>
        <taxon>Ixodoidea</taxon>
        <taxon>Ixodidae</taxon>
        <taxon>Amblyomminae</taxon>
        <taxon>Amblyomma</taxon>
    </lineage>
</organism>
<feature type="signal peptide" evidence="1">
    <location>
        <begin position="1"/>
        <end position="21"/>
    </location>
</feature>
<name>A0A023G162_AMBTT</name>
<accession>A0A023G162</accession>
<protein>
    <submittedName>
        <fullName evidence="2">Putative secreted protein</fullName>
    </submittedName>
</protein>
<dbReference type="AlphaFoldDB" id="A0A023G162"/>